<dbReference type="Gene3D" id="3.30.565.10">
    <property type="entry name" value="Histidine kinase-like ATPase, C-terminal domain"/>
    <property type="match status" value="1"/>
</dbReference>
<dbReference type="Gene3D" id="1.10.287.130">
    <property type="match status" value="1"/>
</dbReference>
<dbReference type="PRINTS" id="PR00344">
    <property type="entry name" value="BCTRLSENSOR"/>
</dbReference>
<organism evidence="18 19">
    <name type="scientific">Anaerotignum faecicola</name>
    <dbReference type="NCBI Taxonomy" id="2358141"/>
    <lineage>
        <taxon>Bacteria</taxon>
        <taxon>Bacillati</taxon>
        <taxon>Bacillota</taxon>
        <taxon>Clostridia</taxon>
        <taxon>Lachnospirales</taxon>
        <taxon>Anaerotignaceae</taxon>
        <taxon>Anaerotignum</taxon>
    </lineage>
</organism>
<dbReference type="PROSITE" id="PS50109">
    <property type="entry name" value="HIS_KIN"/>
    <property type="match status" value="1"/>
</dbReference>
<dbReference type="AlphaFoldDB" id="A0A401LDE7"/>
<dbReference type="EC" id="2.7.13.3" evidence="3"/>
<keyword evidence="9" id="KW-0418">Kinase</keyword>
<evidence type="ECO:0000256" key="15">
    <source>
        <dbReference type="SAM" id="Phobius"/>
    </source>
</evidence>
<dbReference type="Gene3D" id="3.40.50.2300">
    <property type="match status" value="1"/>
</dbReference>
<name>A0A401LDE7_9FIRM</name>
<dbReference type="CDD" id="cd17546">
    <property type="entry name" value="REC_hyHK_CKI1_RcsC-like"/>
    <property type="match status" value="1"/>
</dbReference>
<dbReference type="FunFam" id="3.30.565.10:FF:000006">
    <property type="entry name" value="Sensor histidine kinase WalK"/>
    <property type="match status" value="1"/>
</dbReference>
<dbReference type="SUPFAM" id="SSF47384">
    <property type="entry name" value="Homodimeric domain of signal transducing histidine kinase"/>
    <property type="match status" value="1"/>
</dbReference>
<feature type="domain" description="Response regulatory" evidence="17">
    <location>
        <begin position="517"/>
        <end position="638"/>
    </location>
</feature>
<dbReference type="SMART" id="SM00448">
    <property type="entry name" value="REC"/>
    <property type="match status" value="1"/>
</dbReference>
<comment type="catalytic activity">
    <reaction evidence="1">
        <text>ATP + protein L-histidine = ADP + protein N-phospho-L-histidine.</text>
        <dbReference type="EC" id="2.7.13.3"/>
    </reaction>
</comment>
<dbReference type="PANTHER" id="PTHR45339">
    <property type="entry name" value="HYBRID SIGNAL TRANSDUCTION HISTIDINE KINASE J"/>
    <property type="match status" value="1"/>
</dbReference>
<evidence type="ECO:0000256" key="9">
    <source>
        <dbReference type="ARBA" id="ARBA00022777"/>
    </source>
</evidence>
<dbReference type="InterPro" id="IPR005467">
    <property type="entry name" value="His_kinase_dom"/>
</dbReference>
<feature type="domain" description="Histidine kinase" evidence="16">
    <location>
        <begin position="270"/>
        <end position="493"/>
    </location>
</feature>
<sequence length="638" mass="71505">MEEQPQPLEKETAEINGSKTHRLRVVIVFLFLLTVFLVSVYTFILQRNYSENTLESAVEWNTQCADAIHKLVLQKLTGEDYKNISTIADMQSERYQRLQKELSELRKLNPTRYLYTAKMGADGRPIYLIDGLDLDAKDFAYPGTYIEKEMVPYIEAALAGETVYSQEIVDTAWGDIFTACYPVREDTGEVIGAICMEMDMEHTYKLLEQSNRAAVKMAMFAAIVLVLFALGAYCLIQKSRTKSEEQQEQLQKAVEAADAANEAKSVFLFNVSHDIRTPMNAIIGYAELADRNLDKKELLRSYLEKIGICGQKMLSILDNVLELSRIETGNVVLEESAAEAESVLDDCLHMVSAEIEKKHQTLTISKDIIYPYIYMDISRFTEIILNLISNAIKYTGEGGTIRCSVRQLPAQKDGRCIQELSVSDNGIGMSEEFQKHIFESFTRERSSTVSGVEGTGLGMGIVKKLVEMMHGEIKIHSRVGEGSTFTIRIPCRIAAFEDTQTKRAQVHPNGKPLAGKRILLAEDNDLNAEIAIALLEEEGLLVERAADGVKCMEMLEKAPAHFYDLILMDIQMPILGGYDTTRKIRRMADAEKAAIPIIAMTANAFAEDKQRALAAGMNDHVAKPIDMNKLIPTLQKYI</sequence>
<keyword evidence="8 15" id="KW-0812">Transmembrane</keyword>
<evidence type="ECO:0000256" key="7">
    <source>
        <dbReference type="ARBA" id="ARBA00022679"/>
    </source>
</evidence>
<dbReference type="PROSITE" id="PS50110">
    <property type="entry name" value="RESPONSE_REGULATORY"/>
    <property type="match status" value="1"/>
</dbReference>
<dbReference type="InterPro" id="IPR003594">
    <property type="entry name" value="HATPase_dom"/>
</dbReference>
<evidence type="ECO:0000256" key="4">
    <source>
        <dbReference type="ARBA" id="ARBA00018672"/>
    </source>
</evidence>
<dbReference type="SUPFAM" id="SSF52172">
    <property type="entry name" value="CheY-like"/>
    <property type="match status" value="1"/>
</dbReference>
<evidence type="ECO:0000259" key="16">
    <source>
        <dbReference type="PROSITE" id="PS50109"/>
    </source>
</evidence>
<keyword evidence="19" id="KW-1185">Reference proteome</keyword>
<evidence type="ECO:0000313" key="18">
    <source>
        <dbReference type="EMBL" id="GCB29563.1"/>
    </source>
</evidence>
<dbReference type="SMART" id="SM00388">
    <property type="entry name" value="HisKA"/>
    <property type="match status" value="1"/>
</dbReference>
<evidence type="ECO:0000256" key="10">
    <source>
        <dbReference type="ARBA" id="ARBA00022989"/>
    </source>
</evidence>
<protein>
    <recommendedName>
        <fullName evidence="4">Stage 0 sporulation protein A homolog</fullName>
        <ecNumber evidence="3">2.7.13.3</ecNumber>
    </recommendedName>
</protein>
<feature type="modified residue" description="4-aspartylphosphate" evidence="13">
    <location>
        <position position="569"/>
    </location>
</feature>
<dbReference type="GO" id="GO:0005886">
    <property type="term" value="C:plasma membrane"/>
    <property type="evidence" value="ECO:0007669"/>
    <property type="project" value="UniProtKB-SubCell"/>
</dbReference>
<evidence type="ECO:0000256" key="12">
    <source>
        <dbReference type="ARBA" id="ARBA00024867"/>
    </source>
</evidence>
<dbReference type="InterPro" id="IPR036097">
    <property type="entry name" value="HisK_dim/P_sf"/>
</dbReference>
<keyword evidence="14" id="KW-0175">Coiled coil</keyword>
<dbReference type="OrthoDB" id="9813048at2"/>
<evidence type="ECO:0000256" key="13">
    <source>
        <dbReference type="PROSITE-ProRule" id="PRU00169"/>
    </source>
</evidence>
<keyword evidence="10 15" id="KW-1133">Transmembrane helix</keyword>
<dbReference type="Proteomes" id="UP000287361">
    <property type="component" value="Unassembled WGS sequence"/>
</dbReference>
<dbReference type="InterPro" id="IPR011006">
    <property type="entry name" value="CheY-like_superfamily"/>
</dbReference>
<evidence type="ECO:0000256" key="8">
    <source>
        <dbReference type="ARBA" id="ARBA00022692"/>
    </source>
</evidence>
<dbReference type="Pfam" id="PF00072">
    <property type="entry name" value="Response_reg"/>
    <property type="match status" value="1"/>
</dbReference>
<feature type="coiled-coil region" evidence="14">
    <location>
        <begin position="236"/>
        <end position="263"/>
    </location>
</feature>
<gene>
    <name evidence="18" type="ORF">KGMB03357_12240</name>
</gene>
<feature type="transmembrane region" description="Helical" evidence="15">
    <location>
        <begin position="25"/>
        <end position="44"/>
    </location>
</feature>
<evidence type="ECO:0000256" key="2">
    <source>
        <dbReference type="ARBA" id="ARBA00004651"/>
    </source>
</evidence>
<accession>A0A401LDE7</accession>
<dbReference type="InterPro" id="IPR029151">
    <property type="entry name" value="Sensor-like_sf"/>
</dbReference>
<keyword evidence="6 13" id="KW-0597">Phosphoprotein</keyword>
<dbReference type="GO" id="GO:0000155">
    <property type="term" value="F:phosphorelay sensor kinase activity"/>
    <property type="evidence" value="ECO:0007669"/>
    <property type="project" value="InterPro"/>
</dbReference>
<proteinExistence type="predicted"/>
<dbReference type="CDD" id="cd00082">
    <property type="entry name" value="HisKA"/>
    <property type="match status" value="1"/>
</dbReference>
<evidence type="ECO:0000313" key="19">
    <source>
        <dbReference type="Proteomes" id="UP000287361"/>
    </source>
</evidence>
<dbReference type="Pfam" id="PF02518">
    <property type="entry name" value="HATPase_c"/>
    <property type="match status" value="1"/>
</dbReference>
<comment type="caution">
    <text evidence="18">The sequence shown here is derived from an EMBL/GenBank/DDBJ whole genome shotgun (WGS) entry which is preliminary data.</text>
</comment>
<dbReference type="SUPFAM" id="SSF55874">
    <property type="entry name" value="ATPase domain of HSP90 chaperone/DNA topoisomerase II/histidine kinase"/>
    <property type="match status" value="1"/>
</dbReference>
<evidence type="ECO:0000256" key="1">
    <source>
        <dbReference type="ARBA" id="ARBA00000085"/>
    </source>
</evidence>
<evidence type="ECO:0000256" key="14">
    <source>
        <dbReference type="SAM" id="Coils"/>
    </source>
</evidence>
<evidence type="ECO:0000256" key="3">
    <source>
        <dbReference type="ARBA" id="ARBA00012438"/>
    </source>
</evidence>
<comment type="subcellular location">
    <subcellularLocation>
        <location evidence="2">Cell membrane</location>
        <topology evidence="2">Multi-pass membrane protein</topology>
    </subcellularLocation>
</comment>
<keyword evidence="11" id="KW-0902">Two-component regulatory system</keyword>
<evidence type="ECO:0000256" key="5">
    <source>
        <dbReference type="ARBA" id="ARBA00022475"/>
    </source>
</evidence>
<keyword evidence="7" id="KW-0808">Transferase</keyword>
<dbReference type="InterPro" id="IPR003661">
    <property type="entry name" value="HisK_dim/P_dom"/>
</dbReference>
<dbReference type="SUPFAM" id="SSF103190">
    <property type="entry name" value="Sensory domain-like"/>
    <property type="match status" value="1"/>
</dbReference>
<dbReference type="PANTHER" id="PTHR45339:SF5">
    <property type="entry name" value="HISTIDINE KINASE"/>
    <property type="match status" value="1"/>
</dbReference>
<dbReference type="InterPro" id="IPR036890">
    <property type="entry name" value="HATPase_C_sf"/>
</dbReference>
<dbReference type="InterPro" id="IPR001789">
    <property type="entry name" value="Sig_transdc_resp-reg_receiver"/>
</dbReference>
<evidence type="ECO:0000259" key="17">
    <source>
        <dbReference type="PROSITE" id="PS50110"/>
    </source>
</evidence>
<dbReference type="InterPro" id="IPR004358">
    <property type="entry name" value="Sig_transdc_His_kin-like_C"/>
</dbReference>
<feature type="transmembrane region" description="Helical" evidence="15">
    <location>
        <begin position="217"/>
        <end position="236"/>
    </location>
</feature>
<dbReference type="Pfam" id="PF00512">
    <property type="entry name" value="HisKA"/>
    <property type="match status" value="1"/>
</dbReference>
<reference evidence="18 19" key="1">
    <citation type="submission" date="2018-10" db="EMBL/GenBank/DDBJ databases">
        <title>Draft Genome Sequence of Anaerotignum sp. KCTC 15736.</title>
        <authorList>
            <person name="Choi S.H."/>
            <person name="Kim J.S."/>
            <person name="Kang S.W."/>
            <person name="Lee J.S."/>
            <person name="Park S.H."/>
        </authorList>
    </citation>
    <scope>NUCLEOTIDE SEQUENCE [LARGE SCALE GENOMIC DNA]</scope>
    <source>
        <strain evidence="18 19">KCTC 15736</strain>
    </source>
</reference>
<dbReference type="SMART" id="SM00387">
    <property type="entry name" value="HATPase_c"/>
    <property type="match status" value="1"/>
</dbReference>
<evidence type="ECO:0000256" key="6">
    <source>
        <dbReference type="ARBA" id="ARBA00022553"/>
    </source>
</evidence>
<keyword evidence="15" id="KW-0472">Membrane</keyword>
<evidence type="ECO:0000256" key="11">
    <source>
        <dbReference type="ARBA" id="ARBA00023012"/>
    </source>
</evidence>
<keyword evidence="5" id="KW-1003">Cell membrane</keyword>
<comment type="function">
    <text evidence="12">May play the central regulatory role in sporulation. It may be an element of the effector pathway responsible for the activation of sporulation genes in response to nutritional stress. Spo0A may act in concert with spo0H (a sigma factor) to control the expression of some genes that are critical to the sporulation process.</text>
</comment>
<dbReference type="EMBL" id="BHVZ01000002">
    <property type="protein sequence ID" value="GCB29563.1"/>
    <property type="molecule type" value="Genomic_DNA"/>
</dbReference>
<dbReference type="CDD" id="cd18773">
    <property type="entry name" value="PDC1_HK_sensor"/>
    <property type="match status" value="1"/>
</dbReference>